<evidence type="ECO:0000313" key="1">
    <source>
        <dbReference type="EMBL" id="QDT73214.1"/>
    </source>
</evidence>
<gene>
    <name evidence="1" type="ORF">I41_24030</name>
</gene>
<dbReference type="Gene3D" id="1.25.10.10">
    <property type="entry name" value="Leucine-rich Repeat Variant"/>
    <property type="match status" value="1"/>
</dbReference>
<dbReference type="InterPro" id="IPR011989">
    <property type="entry name" value="ARM-like"/>
</dbReference>
<organism evidence="1 2">
    <name type="scientific">Lacipirellula limnantheis</name>
    <dbReference type="NCBI Taxonomy" id="2528024"/>
    <lineage>
        <taxon>Bacteria</taxon>
        <taxon>Pseudomonadati</taxon>
        <taxon>Planctomycetota</taxon>
        <taxon>Planctomycetia</taxon>
        <taxon>Pirellulales</taxon>
        <taxon>Lacipirellulaceae</taxon>
        <taxon>Lacipirellula</taxon>
    </lineage>
</organism>
<dbReference type="RefSeq" id="WP_145432749.1">
    <property type="nucleotide sequence ID" value="NZ_CP036339.1"/>
</dbReference>
<dbReference type="Pfam" id="PF13646">
    <property type="entry name" value="HEAT_2"/>
    <property type="match status" value="1"/>
</dbReference>
<name>A0A517TXW0_9BACT</name>
<dbReference type="EMBL" id="CP036339">
    <property type="protein sequence ID" value="QDT73214.1"/>
    <property type="molecule type" value="Genomic_DNA"/>
</dbReference>
<evidence type="ECO:0000313" key="2">
    <source>
        <dbReference type="Proteomes" id="UP000317909"/>
    </source>
</evidence>
<evidence type="ECO:0008006" key="3">
    <source>
        <dbReference type="Google" id="ProtNLM"/>
    </source>
</evidence>
<dbReference type="InterPro" id="IPR016024">
    <property type="entry name" value="ARM-type_fold"/>
</dbReference>
<accession>A0A517TXW0</accession>
<dbReference type="KEGG" id="llh:I41_24030"/>
<proteinExistence type="predicted"/>
<dbReference type="AlphaFoldDB" id="A0A517TXW0"/>
<protein>
    <recommendedName>
        <fullName evidence="3">HEAT repeat protein</fullName>
    </recommendedName>
</protein>
<dbReference type="OrthoDB" id="279649at2"/>
<dbReference type="SUPFAM" id="SSF48371">
    <property type="entry name" value="ARM repeat"/>
    <property type="match status" value="1"/>
</dbReference>
<reference evidence="1 2" key="1">
    <citation type="submission" date="2019-02" db="EMBL/GenBank/DDBJ databases">
        <title>Deep-cultivation of Planctomycetes and their phenomic and genomic characterization uncovers novel biology.</title>
        <authorList>
            <person name="Wiegand S."/>
            <person name="Jogler M."/>
            <person name="Boedeker C."/>
            <person name="Pinto D."/>
            <person name="Vollmers J."/>
            <person name="Rivas-Marin E."/>
            <person name="Kohn T."/>
            <person name="Peeters S.H."/>
            <person name="Heuer A."/>
            <person name="Rast P."/>
            <person name="Oberbeckmann S."/>
            <person name="Bunk B."/>
            <person name="Jeske O."/>
            <person name="Meyerdierks A."/>
            <person name="Storesund J.E."/>
            <person name="Kallscheuer N."/>
            <person name="Luecker S."/>
            <person name="Lage O.M."/>
            <person name="Pohl T."/>
            <person name="Merkel B.J."/>
            <person name="Hornburger P."/>
            <person name="Mueller R.-W."/>
            <person name="Bruemmer F."/>
            <person name="Labrenz M."/>
            <person name="Spormann A.M."/>
            <person name="Op den Camp H."/>
            <person name="Overmann J."/>
            <person name="Amann R."/>
            <person name="Jetten M.S.M."/>
            <person name="Mascher T."/>
            <person name="Medema M.H."/>
            <person name="Devos D.P."/>
            <person name="Kaster A.-K."/>
            <person name="Ovreas L."/>
            <person name="Rohde M."/>
            <person name="Galperin M.Y."/>
            <person name="Jogler C."/>
        </authorList>
    </citation>
    <scope>NUCLEOTIDE SEQUENCE [LARGE SCALE GENOMIC DNA]</scope>
    <source>
        <strain evidence="1 2">I41</strain>
    </source>
</reference>
<dbReference type="Proteomes" id="UP000317909">
    <property type="component" value="Chromosome"/>
</dbReference>
<sequence>MSASVSSLIKLLQSETPHRLDAAQQLLEMGSEAVPAAVALVEACDGDQETRDIASAALEDLGPPEDDAVGALTKILSRPTLDAPYWAATLLGRLESVAAPAVKQLIVAAQGHAHAAVRQRSVWALGKIGPPAAPALESLQLLTTDHDPRLASLARDAVASIRQEH</sequence>
<keyword evidence="2" id="KW-1185">Reference proteome</keyword>